<sequence length="138" mass="15272">MPFSSHPVARNGNDFPGRHDPHPQELGKPTKRRRIPGTMGDPSRAEVFLVIRRPVRAPRCRVRERSDGRFDVLVTMPSGTVHRRAGYVSRADAESGIDKLADIMGVLGLSLNVEPTTPTPPAARPDRHTRLDLAEHTS</sequence>
<reference evidence="2 3" key="1">
    <citation type="journal article" date="2015" name="Genome Announc.">
        <title>Complete Genome Sequence of Methylobacterium aquaticum Strain 22A, Isolated from Racomitrium japonicum Moss.</title>
        <authorList>
            <person name="Tani A."/>
            <person name="Ogura Y."/>
            <person name="Hayashi T."/>
            <person name="Kimbara K."/>
        </authorList>
    </citation>
    <scope>NUCLEOTIDE SEQUENCE [LARGE SCALE GENOMIC DNA]</scope>
    <source>
        <strain evidence="2 3">MA-22A</strain>
    </source>
</reference>
<name>A0A0C6FKM7_9HYPH</name>
<dbReference type="PATRIC" id="fig|270351.10.peg.4527"/>
<evidence type="ECO:0000313" key="3">
    <source>
        <dbReference type="Proteomes" id="UP000061432"/>
    </source>
</evidence>
<feature type="compositionally biased region" description="Basic and acidic residues" evidence="1">
    <location>
        <begin position="16"/>
        <end position="25"/>
    </location>
</feature>
<gene>
    <name evidence="2" type="ORF">Maq22A_c23540</name>
</gene>
<feature type="region of interest" description="Disordered" evidence="1">
    <location>
        <begin position="114"/>
        <end position="138"/>
    </location>
</feature>
<dbReference type="KEGG" id="maqu:Maq22A_c23540"/>
<evidence type="ECO:0000313" key="2">
    <source>
        <dbReference type="EMBL" id="BAQ47657.1"/>
    </source>
</evidence>
<proteinExistence type="predicted"/>
<organism evidence="2 3">
    <name type="scientific">Methylobacterium aquaticum</name>
    <dbReference type="NCBI Taxonomy" id="270351"/>
    <lineage>
        <taxon>Bacteria</taxon>
        <taxon>Pseudomonadati</taxon>
        <taxon>Pseudomonadota</taxon>
        <taxon>Alphaproteobacteria</taxon>
        <taxon>Hyphomicrobiales</taxon>
        <taxon>Methylobacteriaceae</taxon>
        <taxon>Methylobacterium</taxon>
    </lineage>
</organism>
<dbReference type="EMBL" id="AP014704">
    <property type="protein sequence ID" value="BAQ47657.1"/>
    <property type="molecule type" value="Genomic_DNA"/>
</dbReference>
<reference evidence="3" key="2">
    <citation type="submission" date="2015-01" db="EMBL/GenBank/DDBJ databases">
        <title>Complete genome sequence of Methylobacterium aquaticum strain 22A.</title>
        <authorList>
            <person name="Tani A."/>
            <person name="Ogura Y."/>
            <person name="Hayashi T."/>
        </authorList>
    </citation>
    <scope>NUCLEOTIDE SEQUENCE [LARGE SCALE GENOMIC DNA]</scope>
    <source>
        <strain evidence="3">MA-22A</strain>
    </source>
</reference>
<protein>
    <submittedName>
        <fullName evidence="2">Uncharacterized protein</fullName>
    </submittedName>
</protein>
<dbReference type="Proteomes" id="UP000061432">
    <property type="component" value="Chromosome"/>
</dbReference>
<feature type="region of interest" description="Disordered" evidence="1">
    <location>
        <begin position="1"/>
        <end position="42"/>
    </location>
</feature>
<dbReference type="AlphaFoldDB" id="A0A0C6FKM7"/>
<evidence type="ECO:0000256" key="1">
    <source>
        <dbReference type="SAM" id="MobiDB-lite"/>
    </source>
</evidence>
<accession>A0A0C6FKM7</accession>
<feature type="compositionally biased region" description="Basic and acidic residues" evidence="1">
    <location>
        <begin position="124"/>
        <end position="138"/>
    </location>
</feature>